<evidence type="ECO:0000313" key="1">
    <source>
        <dbReference type="EMBL" id="KAI5678384.1"/>
    </source>
</evidence>
<organism evidence="1 2">
    <name type="scientific">Catharanthus roseus</name>
    <name type="common">Madagascar periwinkle</name>
    <name type="synonym">Vinca rosea</name>
    <dbReference type="NCBI Taxonomy" id="4058"/>
    <lineage>
        <taxon>Eukaryota</taxon>
        <taxon>Viridiplantae</taxon>
        <taxon>Streptophyta</taxon>
        <taxon>Embryophyta</taxon>
        <taxon>Tracheophyta</taxon>
        <taxon>Spermatophyta</taxon>
        <taxon>Magnoliopsida</taxon>
        <taxon>eudicotyledons</taxon>
        <taxon>Gunneridae</taxon>
        <taxon>Pentapetalae</taxon>
        <taxon>asterids</taxon>
        <taxon>lamiids</taxon>
        <taxon>Gentianales</taxon>
        <taxon>Apocynaceae</taxon>
        <taxon>Rauvolfioideae</taxon>
        <taxon>Vinceae</taxon>
        <taxon>Catharanthinae</taxon>
        <taxon>Catharanthus</taxon>
    </lineage>
</organism>
<reference evidence="2" key="1">
    <citation type="journal article" date="2023" name="Nat. Plants">
        <title>Single-cell RNA sequencing provides a high-resolution roadmap for understanding the multicellular compartmentation of specialized metabolism.</title>
        <authorList>
            <person name="Sun S."/>
            <person name="Shen X."/>
            <person name="Li Y."/>
            <person name="Li Y."/>
            <person name="Wang S."/>
            <person name="Li R."/>
            <person name="Zhang H."/>
            <person name="Shen G."/>
            <person name="Guo B."/>
            <person name="Wei J."/>
            <person name="Xu J."/>
            <person name="St-Pierre B."/>
            <person name="Chen S."/>
            <person name="Sun C."/>
        </authorList>
    </citation>
    <scope>NUCLEOTIDE SEQUENCE [LARGE SCALE GENOMIC DNA]</scope>
</reference>
<dbReference type="Proteomes" id="UP001060085">
    <property type="component" value="Linkage Group LG02"/>
</dbReference>
<name>A0ACC0C0I3_CATRO</name>
<dbReference type="EMBL" id="CM044702">
    <property type="protein sequence ID" value="KAI5678384.1"/>
    <property type="molecule type" value="Genomic_DNA"/>
</dbReference>
<protein>
    <submittedName>
        <fullName evidence="1">Uncharacterized protein</fullName>
    </submittedName>
</protein>
<comment type="caution">
    <text evidence="1">The sequence shown here is derived from an EMBL/GenBank/DDBJ whole genome shotgun (WGS) entry which is preliminary data.</text>
</comment>
<accession>A0ACC0C0I3</accession>
<proteinExistence type="predicted"/>
<evidence type="ECO:0000313" key="2">
    <source>
        <dbReference type="Proteomes" id="UP001060085"/>
    </source>
</evidence>
<gene>
    <name evidence="1" type="ORF">M9H77_09334</name>
</gene>
<keyword evidence="2" id="KW-1185">Reference proteome</keyword>
<sequence length="259" mass="27691">MDKIHSKWKGTCQEGQEFNSLLCNLKLIGVRYFSAGVLAANLGIFLSMNSARDTYGHGTEGSSVAAGNYVENISFFGYALGTAKGVAPRARLAIYKAIWNEENPMAIASFGAVQKGGFVSFSGGNRGTSYGRHLSILQTKIEYLGPIILFILALNYANPIASIKFQQTFLGTKPATTVSSSSARGPARSNSAIMKPDIMARGPTAIKLAMMTTARTTDNTGREIKDAGLFYRVATSIGFGAGYVDLNRALDPGLIYDVT</sequence>